<dbReference type="PANTHER" id="PTHR47618">
    <property type="entry name" value="BIFUNCTIONAL OLIGORIBONUCLEASE AND PAP PHOSPHATASE NRNA"/>
    <property type="match status" value="1"/>
</dbReference>
<sequence length="319" mass="36110">MMKMNNIIEAIMGSDNFIITSHYSPDGDNLGSSIGLYYALKKLNKNVFFVLDDVLPINLKFLYEDIKVYKSEEVKVKDYNLISLDCGDKDRLCCSEYLKENYKMLINIDHHKSNDNYGDLNYVDPTASSTCEIIYDLLMRIDNKIIDKKIGNCLYTGLITDTGNFMYSNTNPSSFIMASNLLKLDIDKQGIIKNIYQNNPLNYVKILGDALNTLEVINGKIATIDLTYEMFKKNNISFNNVDGVVNYARDIQGIEVGILFKQKDLNVVKVSFRSKSYVDVNKIAQKFGGGGHMMASGCTIEDSLENVKKAIIKEVLNYI</sequence>
<dbReference type="SUPFAM" id="SSF64182">
    <property type="entry name" value="DHH phosphoesterases"/>
    <property type="match status" value="1"/>
</dbReference>
<reference evidence="4" key="1">
    <citation type="submission" date="2016-11" db="EMBL/GenBank/DDBJ databases">
        <authorList>
            <person name="Varghese N."/>
            <person name="Submissions S."/>
        </authorList>
    </citation>
    <scope>NUCLEOTIDE SEQUENCE [LARGE SCALE GENOMIC DNA]</scope>
    <source>
        <strain evidence="4">DSM 15285</strain>
    </source>
</reference>
<evidence type="ECO:0000259" key="1">
    <source>
        <dbReference type="Pfam" id="PF01368"/>
    </source>
</evidence>
<dbReference type="InterPro" id="IPR003156">
    <property type="entry name" value="DHHA1_dom"/>
</dbReference>
<dbReference type="PANTHER" id="PTHR47618:SF1">
    <property type="entry name" value="BIFUNCTIONAL OLIGORIBONUCLEASE AND PAP PHOSPHATASE NRNA"/>
    <property type="match status" value="1"/>
</dbReference>
<dbReference type="OrthoDB" id="9803668at2"/>
<dbReference type="InterPro" id="IPR001667">
    <property type="entry name" value="DDH_dom"/>
</dbReference>
<keyword evidence="4" id="KW-1185">Reference proteome</keyword>
<proteinExistence type="predicted"/>
<protein>
    <submittedName>
        <fullName evidence="3">Phosphoesterase RecJ domain-containing protein</fullName>
    </submittedName>
</protein>
<dbReference type="Gene3D" id="3.90.1640.10">
    <property type="entry name" value="inorganic pyrophosphatase (n-terminal core)"/>
    <property type="match status" value="1"/>
</dbReference>
<feature type="domain" description="DHHA1" evidence="2">
    <location>
        <begin position="231"/>
        <end position="315"/>
    </location>
</feature>
<evidence type="ECO:0000259" key="2">
    <source>
        <dbReference type="Pfam" id="PF02272"/>
    </source>
</evidence>
<dbReference type="InterPro" id="IPR038763">
    <property type="entry name" value="DHH_sf"/>
</dbReference>
<feature type="domain" description="DDH" evidence="1">
    <location>
        <begin position="17"/>
        <end position="157"/>
    </location>
</feature>
<dbReference type="EMBL" id="FQXH01000005">
    <property type="protein sequence ID" value="SHG93714.1"/>
    <property type="molecule type" value="Genomic_DNA"/>
</dbReference>
<dbReference type="Pfam" id="PF02272">
    <property type="entry name" value="DHHA1"/>
    <property type="match status" value="1"/>
</dbReference>
<dbReference type="GO" id="GO:0003676">
    <property type="term" value="F:nucleic acid binding"/>
    <property type="evidence" value="ECO:0007669"/>
    <property type="project" value="InterPro"/>
</dbReference>
<dbReference type="Proteomes" id="UP000242520">
    <property type="component" value="Unassembled WGS sequence"/>
</dbReference>
<organism evidence="3 4">
    <name type="scientific">Tepidibacter thalassicus DSM 15285</name>
    <dbReference type="NCBI Taxonomy" id="1123350"/>
    <lineage>
        <taxon>Bacteria</taxon>
        <taxon>Bacillati</taxon>
        <taxon>Bacillota</taxon>
        <taxon>Clostridia</taxon>
        <taxon>Peptostreptococcales</taxon>
        <taxon>Peptostreptococcaceae</taxon>
        <taxon>Tepidibacter</taxon>
    </lineage>
</organism>
<accession>A0A1M5NVW0</accession>
<name>A0A1M5NVW0_9FIRM</name>
<dbReference type="AlphaFoldDB" id="A0A1M5NVW0"/>
<evidence type="ECO:0000313" key="3">
    <source>
        <dbReference type="EMBL" id="SHG93714.1"/>
    </source>
</evidence>
<dbReference type="InterPro" id="IPR051319">
    <property type="entry name" value="Oligoribo/pAp-PDE_c-di-AMP_PDE"/>
</dbReference>
<dbReference type="STRING" id="1123350.SAMN02744040_00250"/>
<dbReference type="Gene3D" id="3.10.310.30">
    <property type="match status" value="1"/>
</dbReference>
<evidence type="ECO:0000313" key="4">
    <source>
        <dbReference type="Proteomes" id="UP000242520"/>
    </source>
</evidence>
<gene>
    <name evidence="3" type="ORF">SAMN02744040_00250</name>
</gene>
<dbReference type="Pfam" id="PF01368">
    <property type="entry name" value="DHH"/>
    <property type="match status" value="1"/>
</dbReference>